<dbReference type="SUPFAM" id="SSF53756">
    <property type="entry name" value="UDP-Glycosyltransferase/glycogen phosphorylase"/>
    <property type="match status" value="1"/>
</dbReference>
<comment type="caution">
    <text evidence="3">The sequence shown here is derived from an EMBL/GenBank/DDBJ whole genome shotgun (WGS) entry which is preliminary data.</text>
</comment>
<feature type="domain" description="Glycosyltransferase subfamily 4-like N-terminal" evidence="2">
    <location>
        <begin position="13"/>
        <end position="143"/>
    </location>
</feature>
<proteinExistence type="predicted"/>
<dbReference type="GO" id="GO:0016757">
    <property type="term" value="F:glycosyltransferase activity"/>
    <property type="evidence" value="ECO:0007669"/>
    <property type="project" value="InterPro"/>
</dbReference>
<dbReference type="EMBL" id="PXOQ01000015">
    <property type="protein sequence ID" value="PSG86546.1"/>
    <property type="molecule type" value="Genomic_DNA"/>
</dbReference>
<dbReference type="InterPro" id="IPR028098">
    <property type="entry name" value="Glyco_trans_4-like_N"/>
</dbReference>
<dbReference type="AlphaFoldDB" id="A0A2T1N5W4"/>
<reference evidence="3 4" key="1">
    <citation type="submission" date="2018-03" db="EMBL/GenBank/DDBJ databases">
        <title>Mesoflavibacter sp. HG37 and Mesoflavibacter sp. HG96 sp.nov., two marine bacteria isolated from seawater of Western Pacific Ocean.</title>
        <authorList>
            <person name="Cheng H."/>
            <person name="Wu Y.-H."/>
            <person name="Guo L.-L."/>
            <person name="Xu X.-W."/>
        </authorList>
    </citation>
    <scope>NUCLEOTIDE SEQUENCE [LARGE SCALE GENOMIC DNA]</scope>
    <source>
        <strain evidence="3 4">KCTC 32269</strain>
    </source>
</reference>
<dbReference type="RefSeq" id="WP_106464284.1">
    <property type="nucleotide sequence ID" value="NZ_PXOQ01000015.1"/>
</dbReference>
<dbReference type="OrthoDB" id="823685at2"/>
<sequence length="355" mass="40343">MRVLQLIDSLDAGGAERVAVNFANGLQDHIDGSYLCVTRKEGLLKTSIKTVEHYLFLNKKKTIDLKALIVLKRFIKKHRIAIIHAHSTSIFTAVMVKLLGARVKIIWHDHYGKSDYLNERPKWALKFCTFFINYIFSVNDKLVEWSKNELGFKKTSYLENFVSFSNQPVETVLTGEDGYRIVCLANLRPQKDHMNLINAFHLFYTAHPKYSLHLIGKDFNDDYSAEIKQLIIDLRLENAVSIYGSRNDTFQILKQAKIAVLASKSEGLPLALLEYGYMSLPVVCTNVGDCSKVITTHENGILVSAQNPQEFAESLENLARNPILGSSFGNSLQKKVRNNFLLEQIITKVINVYKK</sequence>
<dbReference type="InterPro" id="IPR001296">
    <property type="entry name" value="Glyco_trans_1"/>
</dbReference>
<evidence type="ECO:0000313" key="3">
    <source>
        <dbReference type="EMBL" id="PSG86546.1"/>
    </source>
</evidence>
<evidence type="ECO:0000259" key="2">
    <source>
        <dbReference type="Pfam" id="PF13439"/>
    </source>
</evidence>
<keyword evidence="3" id="KW-0808">Transferase</keyword>
<organism evidence="3 4">
    <name type="scientific">Aurantibacter aestuarii</name>
    <dbReference type="NCBI Taxonomy" id="1266046"/>
    <lineage>
        <taxon>Bacteria</taxon>
        <taxon>Pseudomonadati</taxon>
        <taxon>Bacteroidota</taxon>
        <taxon>Flavobacteriia</taxon>
        <taxon>Flavobacteriales</taxon>
        <taxon>Flavobacteriaceae</taxon>
        <taxon>Aurantibacter</taxon>
    </lineage>
</organism>
<gene>
    <name evidence="3" type="ORF">C7H52_12755</name>
</gene>
<dbReference type="Pfam" id="PF13439">
    <property type="entry name" value="Glyco_transf_4"/>
    <property type="match status" value="1"/>
</dbReference>
<dbReference type="Proteomes" id="UP000238426">
    <property type="component" value="Unassembled WGS sequence"/>
</dbReference>
<dbReference type="CDD" id="cd03811">
    <property type="entry name" value="GT4_GT28_WabH-like"/>
    <property type="match status" value="1"/>
</dbReference>
<feature type="domain" description="Glycosyl transferase family 1" evidence="1">
    <location>
        <begin position="176"/>
        <end position="330"/>
    </location>
</feature>
<evidence type="ECO:0000313" key="4">
    <source>
        <dbReference type="Proteomes" id="UP000238426"/>
    </source>
</evidence>
<dbReference type="Gene3D" id="3.40.50.2000">
    <property type="entry name" value="Glycogen Phosphorylase B"/>
    <property type="match status" value="2"/>
</dbReference>
<dbReference type="Pfam" id="PF00534">
    <property type="entry name" value="Glycos_transf_1"/>
    <property type="match status" value="1"/>
</dbReference>
<protein>
    <submittedName>
        <fullName evidence="3">Glycosyltransferase</fullName>
    </submittedName>
</protein>
<keyword evidence="4" id="KW-1185">Reference proteome</keyword>
<name>A0A2T1N5W4_9FLAO</name>
<dbReference type="PANTHER" id="PTHR12526:SF630">
    <property type="entry name" value="GLYCOSYLTRANSFERASE"/>
    <property type="match status" value="1"/>
</dbReference>
<dbReference type="PANTHER" id="PTHR12526">
    <property type="entry name" value="GLYCOSYLTRANSFERASE"/>
    <property type="match status" value="1"/>
</dbReference>
<evidence type="ECO:0000259" key="1">
    <source>
        <dbReference type="Pfam" id="PF00534"/>
    </source>
</evidence>
<accession>A0A2T1N5W4</accession>